<dbReference type="InterPro" id="IPR010982">
    <property type="entry name" value="Lambda_DNA-bd_dom_sf"/>
</dbReference>
<dbReference type="InterPro" id="IPR027417">
    <property type="entry name" value="P-loop_NTPase"/>
</dbReference>
<dbReference type="Pfam" id="PF00486">
    <property type="entry name" value="Trans_reg_C"/>
    <property type="match status" value="1"/>
</dbReference>
<dbReference type="AlphaFoldDB" id="A0A9X2VX56"/>
<dbReference type="Gene3D" id="1.25.40.10">
    <property type="entry name" value="Tetratricopeptide repeat domain"/>
    <property type="match status" value="2"/>
</dbReference>
<keyword evidence="2" id="KW-0805">Transcription regulation</keyword>
<dbReference type="Gene3D" id="1.10.260.40">
    <property type="entry name" value="lambda repressor-like DNA-binding domains"/>
    <property type="match status" value="1"/>
</dbReference>
<dbReference type="Pfam" id="PF13424">
    <property type="entry name" value="TPR_12"/>
    <property type="match status" value="1"/>
</dbReference>
<dbReference type="Pfam" id="PF13560">
    <property type="entry name" value="HTH_31"/>
    <property type="match status" value="1"/>
</dbReference>
<dbReference type="PROSITE" id="PS50943">
    <property type="entry name" value="HTH_CROC1"/>
    <property type="match status" value="1"/>
</dbReference>
<dbReference type="SUPFAM" id="SSF52540">
    <property type="entry name" value="P-loop containing nucleoside triphosphate hydrolases"/>
    <property type="match status" value="1"/>
</dbReference>
<feature type="domain" description="OmpR/PhoB-type" evidence="7">
    <location>
        <begin position="64"/>
        <end position="168"/>
    </location>
</feature>
<evidence type="ECO:0000259" key="6">
    <source>
        <dbReference type="PROSITE" id="PS50943"/>
    </source>
</evidence>
<dbReference type="RefSeq" id="WP_259629210.1">
    <property type="nucleotide sequence ID" value="NZ_JANYMP010000036.1"/>
</dbReference>
<feature type="domain" description="HTH cro/C1-type" evidence="6">
    <location>
        <begin position="10"/>
        <end position="65"/>
    </location>
</feature>
<feature type="DNA-binding region" description="OmpR/PhoB-type" evidence="5">
    <location>
        <begin position="64"/>
        <end position="168"/>
    </location>
</feature>
<dbReference type="SMART" id="SM00530">
    <property type="entry name" value="HTH_XRE"/>
    <property type="match status" value="1"/>
</dbReference>
<evidence type="ECO:0000313" key="8">
    <source>
        <dbReference type="EMBL" id="MCS7483759.1"/>
    </source>
</evidence>
<sequence>MGHEGLGEVVAARRRAAVITQRELAERAGLSVGAVRDIEQGRTRSPRPAAIRSLGAVLGLTAEELAPHIGSPLRLSVLGPLEVSVRAQPVDLGSVKQRAVLAVLALSPNTAVHRDAIVEAVWGGSTPDGSAGLISTYVSQLRRALRVERPVRRRELLVSEGRRYRLVVGDDEHDLLEFRSLVRRAEDSGDPEVELDLLARAARLFRGEPLADFEDLRSLPEIAAIRFERVESVLALADVGLALGRPEVVLPRLRRVADAEPLHSGVQARLMLVLAADGQAAAALRVFETARQGLADELGLDPDGVLLAARQRVLRQELSAASAPPVAVPAQLPPDTPDFTGRRVEITRLCGLLTAPRRTTAVCAITGAGGMGKTTLATHVGHRVRHLFPDGQLHLDLRGTSRDAVPSSEALAEALRALGVPPSSLPNTERERVTLYRSVLADRKVLVVLDDARDPAHVRPLLPGSAGSAVLITSRHNMAVLPGVRTCGLDPLSEAESVALLCRVAGSRDTAGARSQARRCGGMPLALRVAGARAGIGDGWAAAGGLAEFEVDDLSVATSVGVSVDLLDDRAATLFRTLGLLESPRFTAPVAARLLDVTETDAATALAALTRVHLVDRRLGMHDLVRLYAAERAATEPEPVRRAALRRVLRWYLVSARRASLLVMPSIRMEDDGAEDESGAPLATVDQALAWLESERTNLMSLQRQALSDLGLDDLGVLLVRPLQAAFNEWGVSERWEENLRLAREVTRRTGDLARQGYVVRALARSVGCYDLAASTALYVEAIGLYRAAGDHANELHVRINLGVSLHNSGDLAGAVSCYEDALAGVHADDRRVEGYALVNLAAAHRDLGRADLAADHDRRALAVAQDLGDRHLEFDVTDDLACTYRALADYPAAVAVHEAALKLVRELNDPIREAIVHSSLGRTLLASGDAAGATGVLLAAVAALEESGEDYEHGRALHLLGRANLATGDGGAARSCLRRAMALLTRLKSQEADDVRALLDEITPTG</sequence>
<dbReference type="Gene3D" id="1.10.10.10">
    <property type="entry name" value="Winged helix-like DNA-binding domain superfamily/Winged helix DNA-binding domain"/>
    <property type="match status" value="1"/>
</dbReference>
<dbReference type="Pfam" id="PF03704">
    <property type="entry name" value="BTAD"/>
    <property type="match status" value="1"/>
</dbReference>
<evidence type="ECO:0000256" key="2">
    <source>
        <dbReference type="ARBA" id="ARBA00023015"/>
    </source>
</evidence>
<proteinExistence type="inferred from homology"/>
<keyword evidence="9" id="KW-1185">Reference proteome</keyword>
<comment type="caution">
    <text evidence="8">The sequence shown here is derived from an EMBL/GenBank/DDBJ whole genome shotgun (WGS) entry which is preliminary data.</text>
</comment>
<dbReference type="InterPro" id="IPR016032">
    <property type="entry name" value="Sig_transdc_resp-reg_C-effctor"/>
</dbReference>
<dbReference type="SUPFAM" id="SSF47413">
    <property type="entry name" value="lambda repressor-like DNA-binding domains"/>
    <property type="match status" value="1"/>
</dbReference>
<keyword evidence="4" id="KW-0804">Transcription</keyword>
<evidence type="ECO:0000259" key="7">
    <source>
        <dbReference type="PROSITE" id="PS51755"/>
    </source>
</evidence>
<evidence type="ECO:0000256" key="1">
    <source>
        <dbReference type="ARBA" id="ARBA00005820"/>
    </source>
</evidence>
<dbReference type="SMART" id="SM00862">
    <property type="entry name" value="Trans_reg_C"/>
    <property type="match status" value="1"/>
</dbReference>
<gene>
    <name evidence="8" type="ORF">NZH93_43560</name>
</gene>
<dbReference type="EMBL" id="JANYMP010000036">
    <property type="protein sequence ID" value="MCS7483759.1"/>
    <property type="molecule type" value="Genomic_DNA"/>
</dbReference>
<dbReference type="InterPro" id="IPR001387">
    <property type="entry name" value="Cro/C1-type_HTH"/>
</dbReference>
<dbReference type="InterPro" id="IPR011990">
    <property type="entry name" value="TPR-like_helical_dom_sf"/>
</dbReference>
<evidence type="ECO:0000256" key="3">
    <source>
        <dbReference type="ARBA" id="ARBA00023125"/>
    </source>
</evidence>
<dbReference type="InterPro" id="IPR051677">
    <property type="entry name" value="AfsR-DnrI-RedD_regulator"/>
</dbReference>
<dbReference type="GO" id="GO:0006355">
    <property type="term" value="P:regulation of DNA-templated transcription"/>
    <property type="evidence" value="ECO:0007669"/>
    <property type="project" value="InterPro"/>
</dbReference>
<dbReference type="InterPro" id="IPR019734">
    <property type="entry name" value="TPR_rpt"/>
</dbReference>
<dbReference type="InterPro" id="IPR005158">
    <property type="entry name" value="BTAD"/>
</dbReference>
<protein>
    <submittedName>
        <fullName evidence="8">Tetratricopeptide repeat protein</fullName>
    </submittedName>
</protein>
<dbReference type="SUPFAM" id="SSF48452">
    <property type="entry name" value="TPR-like"/>
    <property type="match status" value="2"/>
</dbReference>
<name>A0A9X2VX56_9PSEU</name>
<dbReference type="Proteomes" id="UP001141259">
    <property type="component" value="Unassembled WGS sequence"/>
</dbReference>
<organism evidence="8 9">
    <name type="scientific">Umezawaea endophytica</name>
    <dbReference type="NCBI Taxonomy" id="1654476"/>
    <lineage>
        <taxon>Bacteria</taxon>
        <taxon>Bacillati</taxon>
        <taxon>Actinomycetota</taxon>
        <taxon>Actinomycetes</taxon>
        <taxon>Pseudonocardiales</taxon>
        <taxon>Pseudonocardiaceae</taxon>
        <taxon>Umezawaea</taxon>
    </lineage>
</organism>
<dbReference type="PRINTS" id="PR00364">
    <property type="entry name" value="DISEASERSIST"/>
</dbReference>
<dbReference type="GO" id="GO:0003677">
    <property type="term" value="F:DNA binding"/>
    <property type="evidence" value="ECO:0007669"/>
    <property type="project" value="UniProtKB-UniRule"/>
</dbReference>
<comment type="similarity">
    <text evidence="1">Belongs to the AfsR/DnrI/RedD regulatory family.</text>
</comment>
<dbReference type="SMART" id="SM00028">
    <property type="entry name" value="TPR"/>
    <property type="match status" value="4"/>
</dbReference>
<dbReference type="PROSITE" id="PS51755">
    <property type="entry name" value="OMPR_PHOB"/>
    <property type="match status" value="1"/>
</dbReference>
<dbReference type="GO" id="GO:0043531">
    <property type="term" value="F:ADP binding"/>
    <property type="evidence" value="ECO:0007669"/>
    <property type="project" value="InterPro"/>
</dbReference>
<dbReference type="GO" id="GO:0000160">
    <property type="term" value="P:phosphorelay signal transduction system"/>
    <property type="evidence" value="ECO:0007669"/>
    <property type="project" value="InterPro"/>
</dbReference>
<evidence type="ECO:0000313" key="9">
    <source>
        <dbReference type="Proteomes" id="UP001141259"/>
    </source>
</evidence>
<evidence type="ECO:0000256" key="4">
    <source>
        <dbReference type="ARBA" id="ARBA00023163"/>
    </source>
</evidence>
<dbReference type="SMART" id="SM01043">
    <property type="entry name" value="BTAD"/>
    <property type="match status" value="1"/>
</dbReference>
<dbReference type="CDD" id="cd00093">
    <property type="entry name" value="HTH_XRE"/>
    <property type="match status" value="1"/>
</dbReference>
<dbReference type="InterPro" id="IPR036388">
    <property type="entry name" value="WH-like_DNA-bd_sf"/>
</dbReference>
<dbReference type="Pfam" id="PF00931">
    <property type="entry name" value="NB-ARC"/>
    <property type="match status" value="1"/>
</dbReference>
<reference evidence="8" key="1">
    <citation type="submission" date="2022-08" db="EMBL/GenBank/DDBJ databases">
        <authorList>
            <person name="Tistechok S."/>
            <person name="Samborskyy M."/>
            <person name="Roman I."/>
        </authorList>
    </citation>
    <scope>NUCLEOTIDE SEQUENCE</scope>
    <source>
        <strain evidence="8">DSM 103496</strain>
    </source>
</reference>
<accession>A0A9X2VX56</accession>
<evidence type="ECO:0000256" key="5">
    <source>
        <dbReference type="PROSITE-ProRule" id="PRU01091"/>
    </source>
</evidence>
<dbReference type="PANTHER" id="PTHR35807:SF1">
    <property type="entry name" value="TRANSCRIPTIONAL REGULATOR REDD"/>
    <property type="match status" value="1"/>
</dbReference>
<dbReference type="InterPro" id="IPR001867">
    <property type="entry name" value="OmpR/PhoB-type_DNA-bd"/>
</dbReference>
<dbReference type="SUPFAM" id="SSF46894">
    <property type="entry name" value="C-terminal effector domain of the bipartite response regulators"/>
    <property type="match status" value="1"/>
</dbReference>
<dbReference type="Gene3D" id="3.40.50.300">
    <property type="entry name" value="P-loop containing nucleotide triphosphate hydrolases"/>
    <property type="match status" value="1"/>
</dbReference>
<dbReference type="PANTHER" id="PTHR35807">
    <property type="entry name" value="TRANSCRIPTIONAL REGULATOR REDD-RELATED"/>
    <property type="match status" value="1"/>
</dbReference>
<dbReference type="InterPro" id="IPR002182">
    <property type="entry name" value="NB-ARC"/>
</dbReference>
<keyword evidence="3 5" id="KW-0238">DNA-binding</keyword>